<keyword evidence="1" id="KW-1133">Transmembrane helix</keyword>
<gene>
    <name evidence="2" type="ORF">A3207_01605</name>
</gene>
<reference evidence="2" key="1">
    <citation type="submission" date="2016-03" db="EMBL/GenBank/DDBJ databases">
        <authorList>
            <person name="Borrel G."/>
            <person name="Mccann A."/>
            <person name="O'Toole P.W."/>
        </authorList>
    </citation>
    <scope>NUCLEOTIDE SEQUENCE</scope>
    <source>
        <strain evidence="2">183</strain>
    </source>
</reference>
<name>A0A8J8PD09_9ARCH</name>
<dbReference type="EMBL" id="LVVT01000001">
    <property type="protein sequence ID" value="TQS84755.1"/>
    <property type="molecule type" value="Genomic_DNA"/>
</dbReference>
<dbReference type="Proteomes" id="UP000752814">
    <property type="component" value="Unassembled WGS sequence"/>
</dbReference>
<evidence type="ECO:0000313" key="2">
    <source>
        <dbReference type="EMBL" id="TQS84755.1"/>
    </source>
</evidence>
<organism evidence="2 3">
    <name type="scientific">Candidatus Methanomassiliicoccus intestinalis</name>
    <dbReference type="NCBI Taxonomy" id="1406512"/>
    <lineage>
        <taxon>Archaea</taxon>
        <taxon>Methanobacteriati</taxon>
        <taxon>Thermoplasmatota</taxon>
        <taxon>Thermoplasmata</taxon>
        <taxon>Methanomassiliicoccales</taxon>
        <taxon>Methanomassiliicoccaceae</taxon>
        <taxon>Methanomassiliicoccus</taxon>
    </lineage>
</organism>
<keyword evidence="1" id="KW-0812">Transmembrane</keyword>
<proteinExistence type="predicted"/>
<feature type="transmembrane region" description="Helical" evidence="1">
    <location>
        <begin position="43"/>
        <end position="61"/>
    </location>
</feature>
<dbReference type="RefSeq" id="WP_020448690.1">
    <property type="nucleotide sequence ID" value="NZ_CAYAYE010000015.1"/>
</dbReference>
<accession>A0A8J8PD09</accession>
<keyword evidence="1" id="KW-0472">Membrane</keyword>
<sequence>MAEIDHTQDITHNGATEDCREVEDSTNKTFQKLERAVYGDEKSFAISAILSIVPGIGLMYMKKLKDGTLFLIIEIILLSVGYVLGGLPGKLVWIVAIIVWLLQIWQTFVKYNEYKEYFNKTGRAPW</sequence>
<dbReference type="AlphaFoldDB" id="A0A8J8PD09"/>
<protein>
    <submittedName>
        <fullName evidence="2">Uncharacterized protein</fullName>
    </submittedName>
</protein>
<evidence type="ECO:0000313" key="3">
    <source>
        <dbReference type="Proteomes" id="UP000752814"/>
    </source>
</evidence>
<evidence type="ECO:0000256" key="1">
    <source>
        <dbReference type="SAM" id="Phobius"/>
    </source>
</evidence>
<dbReference type="GeneID" id="41323221"/>
<feature type="transmembrane region" description="Helical" evidence="1">
    <location>
        <begin position="91"/>
        <end position="109"/>
    </location>
</feature>
<comment type="caution">
    <text evidence="2">The sequence shown here is derived from an EMBL/GenBank/DDBJ whole genome shotgun (WGS) entry which is preliminary data.</text>
</comment>
<feature type="transmembrane region" description="Helical" evidence="1">
    <location>
        <begin position="68"/>
        <end position="85"/>
    </location>
</feature>